<sequence>MAYIYIIPYIKCHIINMKHIIKKKKKKSTYLYNTKLKEMNIFILNDNNIPYKPIVLYVL</sequence>
<gene>
    <name evidence="1" type="ORF">PFNF135_05182</name>
</gene>
<accession>W4IB45</accession>
<proteinExistence type="predicted"/>
<evidence type="ECO:0000313" key="1">
    <source>
        <dbReference type="EMBL" id="ETW40355.1"/>
    </source>
</evidence>
<reference evidence="1 2" key="1">
    <citation type="submission" date="2013-02" db="EMBL/GenBank/DDBJ databases">
        <title>The Genome Annotation of Plasmodium falciparum NF135/5.C10.</title>
        <authorList>
            <consortium name="The Broad Institute Genome Sequencing Platform"/>
            <consortium name="The Broad Institute Genome Sequencing Center for Infectious Disease"/>
            <person name="Neafsey D."/>
            <person name="Hoffman S."/>
            <person name="Volkman S."/>
            <person name="Rosenthal P."/>
            <person name="Walker B."/>
            <person name="Young S.K."/>
            <person name="Zeng Q."/>
            <person name="Gargeya S."/>
            <person name="Fitzgerald M."/>
            <person name="Haas B."/>
            <person name="Abouelleil A."/>
            <person name="Allen A.W."/>
            <person name="Alvarado L."/>
            <person name="Arachchi H.M."/>
            <person name="Berlin A.M."/>
            <person name="Chapman S.B."/>
            <person name="Gainer-Dewar J."/>
            <person name="Goldberg J."/>
            <person name="Griggs A."/>
            <person name="Gujja S."/>
            <person name="Hansen M."/>
            <person name="Howarth C."/>
            <person name="Imamovic A."/>
            <person name="Ireland A."/>
            <person name="Larimer J."/>
            <person name="McCowan C."/>
            <person name="Murphy C."/>
            <person name="Pearson M."/>
            <person name="Poon T.W."/>
            <person name="Priest M."/>
            <person name="Roberts A."/>
            <person name="Saif S."/>
            <person name="Shea T."/>
            <person name="Sisk P."/>
            <person name="Sykes S."/>
            <person name="Wortman J."/>
            <person name="Nusbaum C."/>
            <person name="Birren B."/>
        </authorList>
    </citation>
    <scope>NUCLEOTIDE SEQUENCE [LARGE SCALE GENOMIC DNA]</scope>
    <source>
        <strain evidence="1 2">NF135/5.C10</strain>
    </source>
</reference>
<evidence type="ECO:0000313" key="2">
    <source>
        <dbReference type="Proteomes" id="UP000019114"/>
    </source>
</evidence>
<protein>
    <submittedName>
        <fullName evidence="1">Uncharacterized protein</fullName>
    </submittedName>
</protein>
<dbReference type="AlphaFoldDB" id="W4IB45"/>
<name>W4IB45_PLAFA</name>
<dbReference type="EMBL" id="KI926067">
    <property type="protein sequence ID" value="ETW40355.1"/>
    <property type="molecule type" value="Genomic_DNA"/>
</dbReference>
<reference evidence="1 2" key="2">
    <citation type="submission" date="2013-02" db="EMBL/GenBank/DDBJ databases">
        <title>The Genome Sequence of Plasmodium falciparum NF135/5.C10.</title>
        <authorList>
            <consortium name="The Broad Institute Genome Sequencing Platform"/>
            <consortium name="The Broad Institute Genome Sequencing Center for Infectious Disease"/>
            <person name="Neafsey D."/>
            <person name="Cheeseman I."/>
            <person name="Volkman S."/>
            <person name="Adams J."/>
            <person name="Walker B."/>
            <person name="Young S.K."/>
            <person name="Zeng Q."/>
            <person name="Gargeya S."/>
            <person name="Fitzgerald M."/>
            <person name="Haas B."/>
            <person name="Abouelleil A."/>
            <person name="Alvarado L."/>
            <person name="Arachchi H.M."/>
            <person name="Berlin A.M."/>
            <person name="Chapman S.B."/>
            <person name="Dewar J."/>
            <person name="Goldberg J."/>
            <person name="Griggs A."/>
            <person name="Gujja S."/>
            <person name="Hansen M."/>
            <person name="Howarth C."/>
            <person name="Imamovic A."/>
            <person name="Larimer J."/>
            <person name="McCowan C."/>
            <person name="Murphy C."/>
            <person name="Neiman D."/>
            <person name="Pearson M."/>
            <person name="Priest M."/>
            <person name="Roberts A."/>
            <person name="Saif S."/>
            <person name="Shea T."/>
            <person name="Sisk P."/>
            <person name="Sykes S."/>
            <person name="Wortman J."/>
            <person name="Nusbaum C."/>
            <person name="Birren B."/>
        </authorList>
    </citation>
    <scope>NUCLEOTIDE SEQUENCE [LARGE SCALE GENOMIC DNA]</scope>
    <source>
        <strain evidence="1 2">NF135/5.C10</strain>
    </source>
</reference>
<dbReference type="Proteomes" id="UP000019114">
    <property type="component" value="Unassembled WGS sequence"/>
</dbReference>
<organism evidence="1 2">
    <name type="scientific">Plasmodium falciparum NF135/5.C10</name>
    <dbReference type="NCBI Taxonomy" id="1036726"/>
    <lineage>
        <taxon>Eukaryota</taxon>
        <taxon>Sar</taxon>
        <taxon>Alveolata</taxon>
        <taxon>Apicomplexa</taxon>
        <taxon>Aconoidasida</taxon>
        <taxon>Haemosporida</taxon>
        <taxon>Plasmodiidae</taxon>
        <taxon>Plasmodium</taxon>
        <taxon>Plasmodium (Laverania)</taxon>
    </lineage>
</organism>